<dbReference type="EMBL" id="ABSU01000015">
    <property type="protein sequence ID" value="EFE32375.1"/>
    <property type="molecule type" value="Genomic_DNA"/>
</dbReference>
<dbReference type="Gene3D" id="3.40.50.300">
    <property type="entry name" value="P-loop containing nucleotide triphosphate hydrolases"/>
    <property type="match status" value="1"/>
</dbReference>
<dbReference type="PANTHER" id="PTHR35205:SF1">
    <property type="entry name" value="ZU5 DOMAIN-CONTAINING PROTEIN"/>
    <property type="match status" value="1"/>
</dbReference>
<dbReference type="SUPFAM" id="SSF48452">
    <property type="entry name" value="TPR-like"/>
    <property type="match status" value="1"/>
</dbReference>
<dbReference type="InterPro" id="IPR002182">
    <property type="entry name" value="NB-ARC"/>
</dbReference>
<dbReference type="PRINTS" id="PR00364">
    <property type="entry name" value="DISEASERSIST"/>
</dbReference>
<dbReference type="InterPro" id="IPR011990">
    <property type="entry name" value="TPR-like_helical_dom_sf"/>
</dbReference>
<gene>
    <name evidence="3" type="ORF">ARB_00559</name>
</gene>
<dbReference type="Pfam" id="PF13374">
    <property type="entry name" value="TPR_10"/>
    <property type="match status" value="1"/>
</dbReference>
<dbReference type="KEGG" id="abe:ARB_00559"/>
<dbReference type="GeneID" id="9523094"/>
<reference evidence="4" key="1">
    <citation type="journal article" date="2011" name="Genome Biol.">
        <title>Comparative and functional genomics provide insights into the pathogenicity of dermatophytic fungi.</title>
        <authorList>
            <person name="Burmester A."/>
            <person name="Shelest E."/>
            <person name="Gloeckner G."/>
            <person name="Heddergott C."/>
            <person name="Schindler S."/>
            <person name="Staib P."/>
            <person name="Heidel A."/>
            <person name="Felder M."/>
            <person name="Petzold A."/>
            <person name="Szafranski K."/>
            <person name="Feuermann M."/>
            <person name="Pedruzzi I."/>
            <person name="Priebe S."/>
            <person name="Groth M."/>
            <person name="Winkler R."/>
            <person name="Li W."/>
            <person name="Kniemeyer O."/>
            <person name="Schroeckh V."/>
            <person name="Hertweck C."/>
            <person name="Hube B."/>
            <person name="White T.C."/>
            <person name="Platzer M."/>
            <person name="Guthke R."/>
            <person name="Heitman J."/>
            <person name="Woestemeyer J."/>
            <person name="Zipfel P.F."/>
            <person name="Monod M."/>
            <person name="Brakhage A.A."/>
        </authorList>
    </citation>
    <scope>NUCLEOTIDE SEQUENCE [LARGE SCALE GENOMIC DNA]</scope>
    <source>
        <strain evidence="4">ATCC MYA-4681 / CBS 112371</strain>
    </source>
</reference>
<name>D4AWJ4_ARTBC</name>
<evidence type="ECO:0000313" key="4">
    <source>
        <dbReference type="Proteomes" id="UP000008866"/>
    </source>
</evidence>
<organism evidence="3 4">
    <name type="scientific">Arthroderma benhamiae (strain ATCC MYA-4681 / CBS 112371)</name>
    <name type="common">Trichophyton mentagrophytes</name>
    <dbReference type="NCBI Taxonomy" id="663331"/>
    <lineage>
        <taxon>Eukaryota</taxon>
        <taxon>Fungi</taxon>
        <taxon>Dikarya</taxon>
        <taxon>Ascomycota</taxon>
        <taxon>Pezizomycotina</taxon>
        <taxon>Eurotiomycetes</taxon>
        <taxon>Eurotiomycetidae</taxon>
        <taxon>Onygenales</taxon>
        <taxon>Arthrodermataceae</taxon>
        <taxon>Trichophyton</taxon>
    </lineage>
</organism>
<dbReference type="Proteomes" id="UP000008866">
    <property type="component" value="Unassembled WGS sequence"/>
</dbReference>
<accession>D4AWJ4</accession>
<evidence type="ECO:0000259" key="1">
    <source>
        <dbReference type="Pfam" id="PF00931"/>
    </source>
</evidence>
<sequence>MPPLSLPSSTSTESRIYSQWQLSIDRYYLELMKGGVYTRDIDHRLWNTHSYEDLADQIQAGRYMDSKSFEDLIDLLRYDLECFVKVVTSVMEGEDRVATVIWGSIRLILEFAQPVPRELGDVFNEFKGAFPNYGHYSQGFPWTPALKDAWLNTLTELLLFFAFMISYFYNNPNTVKRPKTWTRFRVGISQRIPKLQYSSEIINDIGRAIRVSIRKNMEDSLKVPGGGNVSWQHRAEPNFPCHIIPCNHNARFWGRAAELELLRTGLDPNSKVEESARVIAICEIGGVGKTQLALHYAETSKHLYDIIIWISAETQTKMIQTTDEFAAKVGLPKRNSSAREWSSLEQVRNWLGTTRKKFLLIFDGVEQKSLLHLLWPVGIGYSILITCRASPLASRLTTKVIQLPCFPVDDVELFYSLTGQKPLDDVESIAARDLLKLLGGLPFAMAQLGHFMRNEGCSYEEALGVFKKSTRDLFTTTQATEGYQYTLDTVWEASIENLPVESQDLLYLIVFFNHDIIPESILTDQEANIADPRLDFLYDVFNFGDAKAGLIRAALVRRLSSHKALLIHPLIQMKALLRMSVMEAEVFFGYAVKMLSNGISTTLNEVSQEQGGKQASWETWKNILPHINRTITMKQDNELYVNQPEVYAELLFRAGTAQPKKARSSYLQALKILEQIHGKSSKEVADVCDSIACSYTEQGMVDEALQYLRKAVGIHNEKNPLLMSRTQAILALAYLRAWQLDESLDALQQCWRLQNLTEEQVIQSRSLKHSGDTMLLSRIKFAQGLTEEAKKLATAAMNIRQEVYGGNGPRIADSRFIIAAMSEMEGDNVQAAALLHEVVEMSRERAEMQPHLARSLWFLARIEEKIGHIPEAQQLKVEAKAEREKIQNREGDDGDNDEAFMRLVPWMLW</sequence>
<dbReference type="InterPro" id="IPR056681">
    <property type="entry name" value="DUF7779"/>
</dbReference>
<dbReference type="SUPFAM" id="SSF52540">
    <property type="entry name" value="P-loop containing nucleoside triphosphate hydrolases"/>
    <property type="match status" value="1"/>
</dbReference>
<dbReference type="PANTHER" id="PTHR35205">
    <property type="entry name" value="NB-ARC AND TPR DOMAIN PROTEIN"/>
    <property type="match status" value="1"/>
</dbReference>
<dbReference type="eggNOG" id="KOG4658">
    <property type="taxonomic scope" value="Eukaryota"/>
</dbReference>
<protein>
    <submittedName>
        <fullName evidence="3">NB-ARC and TPR domain protein</fullName>
    </submittedName>
</protein>
<dbReference type="AlphaFoldDB" id="D4AWJ4"/>
<feature type="domain" description="NB-ARC" evidence="1">
    <location>
        <begin position="273"/>
        <end position="410"/>
    </location>
</feature>
<dbReference type="HOGENOM" id="CLU_000288_125_7_1"/>
<evidence type="ECO:0000259" key="2">
    <source>
        <dbReference type="Pfam" id="PF25000"/>
    </source>
</evidence>
<proteinExistence type="predicted"/>
<dbReference type="OMA" id="AGTYLWE"/>
<dbReference type="RefSeq" id="XP_003013015.1">
    <property type="nucleotide sequence ID" value="XM_003012969.1"/>
</dbReference>
<dbReference type="Gene3D" id="1.25.40.10">
    <property type="entry name" value="Tetratricopeptide repeat domain"/>
    <property type="match status" value="2"/>
</dbReference>
<keyword evidence="4" id="KW-1185">Reference proteome</keyword>
<evidence type="ECO:0000313" key="3">
    <source>
        <dbReference type="EMBL" id="EFE32375.1"/>
    </source>
</evidence>
<feature type="domain" description="DUF7779" evidence="2">
    <location>
        <begin position="494"/>
        <end position="581"/>
    </location>
</feature>
<dbReference type="GO" id="GO:0043531">
    <property type="term" value="F:ADP binding"/>
    <property type="evidence" value="ECO:0007669"/>
    <property type="project" value="InterPro"/>
</dbReference>
<dbReference type="Pfam" id="PF25000">
    <property type="entry name" value="DUF7779"/>
    <property type="match status" value="1"/>
</dbReference>
<dbReference type="Pfam" id="PF00931">
    <property type="entry name" value="NB-ARC"/>
    <property type="match status" value="1"/>
</dbReference>
<dbReference type="InterPro" id="IPR027417">
    <property type="entry name" value="P-loop_NTPase"/>
</dbReference>
<comment type="caution">
    <text evidence="3">The sequence shown here is derived from an EMBL/GenBank/DDBJ whole genome shotgun (WGS) entry which is preliminary data.</text>
</comment>
<dbReference type="STRING" id="663331.D4AWJ4"/>